<evidence type="ECO:0000256" key="1">
    <source>
        <dbReference type="SAM" id="MobiDB-lite"/>
    </source>
</evidence>
<dbReference type="EMBL" id="BQKI01000093">
    <property type="protein sequence ID" value="GJN37078.1"/>
    <property type="molecule type" value="Genomic_DNA"/>
</dbReference>
<comment type="caution">
    <text evidence="2">The sequence shown here is derived from an EMBL/GenBank/DDBJ whole genome shotgun (WGS) entry which is preliminary data.</text>
</comment>
<organism evidence="2 3">
    <name type="scientific">Eleusine coracana subsp. coracana</name>
    <dbReference type="NCBI Taxonomy" id="191504"/>
    <lineage>
        <taxon>Eukaryota</taxon>
        <taxon>Viridiplantae</taxon>
        <taxon>Streptophyta</taxon>
        <taxon>Embryophyta</taxon>
        <taxon>Tracheophyta</taxon>
        <taxon>Spermatophyta</taxon>
        <taxon>Magnoliopsida</taxon>
        <taxon>Liliopsida</taxon>
        <taxon>Poales</taxon>
        <taxon>Poaceae</taxon>
        <taxon>PACMAD clade</taxon>
        <taxon>Chloridoideae</taxon>
        <taxon>Cynodonteae</taxon>
        <taxon>Eleusininae</taxon>
        <taxon>Eleusine</taxon>
    </lineage>
</organism>
<gene>
    <name evidence="2" type="primary">gb26000</name>
    <name evidence="2" type="ORF">PR202_gb26000</name>
</gene>
<feature type="compositionally biased region" description="Basic residues" evidence="1">
    <location>
        <begin position="52"/>
        <end position="66"/>
    </location>
</feature>
<dbReference type="AlphaFoldDB" id="A0AAV5FMU5"/>
<keyword evidence="3" id="KW-1185">Reference proteome</keyword>
<dbReference type="Proteomes" id="UP001054889">
    <property type="component" value="Unassembled WGS sequence"/>
</dbReference>
<name>A0AAV5FMU5_ELECO</name>
<feature type="region of interest" description="Disordered" evidence="1">
    <location>
        <begin position="1"/>
        <end position="66"/>
    </location>
</feature>
<evidence type="ECO:0000313" key="3">
    <source>
        <dbReference type="Proteomes" id="UP001054889"/>
    </source>
</evidence>
<accession>A0AAV5FMU5</accession>
<protein>
    <submittedName>
        <fullName evidence="2">Uncharacterized protein</fullName>
    </submittedName>
</protein>
<evidence type="ECO:0000313" key="2">
    <source>
        <dbReference type="EMBL" id="GJN37078.1"/>
    </source>
</evidence>
<feature type="compositionally biased region" description="Basic and acidic residues" evidence="1">
    <location>
        <begin position="40"/>
        <end position="51"/>
    </location>
</feature>
<proteinExistence type="predicted"/>
<reference evidence="2" key="1">
    <citation type="journal article" date="2018" name="DNA Res.">
        <title>Multiple hybrid de novo genome assembly of finger millet, an orphan allotetraploid crop.</title>
        <authorList>
            <person name="Hatakeyama M."/>
            <person name="Aluri S."/>
            <person name="Balachadran M.T."/>
            <person name="Sivarajan S.R."/>
            <person name="Patrignani A."/>
            <person name="Gruter S."/>
            <person name="Poveda L."/>
            <person name="Shimizu-Inatsugi R."/>
            <person name="Baeten J."/>
            <person name="Francoijs K.J."/>
            <person name="Nataraja K.N."/>
            <person name="Reddy Y.A.N."/>
            <person name="Phadnis S."/>
            <person name="Ravikumar R.L."/>
            <person name="Schlapbach R."/>
            <person name="Sreeman S.M."/>
            <person name="Shimizu K.K."/>
        </authorList>
    </citation>
    <scope>NUCLEOTIDE SEQUENCE</scope>
</reference>
<sequence length="66" mass="7801">MSLPWAPRRLPPPFLSRPKMLEDQLPPSDAGIEGDIMALEDAHRDLDEQRRRERRLKKKGKERGRR</sequence>
<reference evidence="2" key="2">
    <citation type="submission" date="2021-12" db="EMBL/GenBank/DDBJ databases">
        <title>Resequencing data analysis of finger millet.</title>
        <authorList>
            <person name="Hatakeyama M."/>
            <person name="Aluri S."/>
            <person name="Balachadran M.T."/>
            <person name="Sivarajan S.R."/>
            <person name="Poveda L."/>
            <person name="Shimizu-Inatsugi R."/>
            <person name="Schlapbach R."/>
            <person name="Sreeman S.M."/>
            <person name="Shimizu K.K."/>
        </authorList>
    </citation>
    <scope>NUCLEOTIDE SEQUENCE</scope>
</reference>